<organism evidence="1 2">
    <name type="scientific">Roseateles amylovorans</name>
    <dbReference type="NCBI Taxonomy" id="2978473"/>
    <lineage>
        <taxon>Bacteria</taxon>
        <taxon>Pseudomonadati</taxon>
        <taxon>Pseudomonadota</taxon>
        <taxon>Betaproteobacteria</taxon>
        <taxon>Burkholderiales</taxon>
        <taxon>Sphaerotilaceae</taxon>
        <taxon>Roseateles</taxon>
    </lineage>
</organism>
<sequence length="245" mass="26833">MADAFDLSLITSAVSTMAWLMASAHRQVVHAVVLGTALTALAPADARADESKSCSFGAFIEERDPAGVNVRSAPSSTATILGTLPPTWFSKTDSLQERVEVDVISSRQGWFQIRKAVDFSGLSARKPRPTYAEEGWISGNKMLVKSQASVGRSAPRSDSSVLMQVGEGETLDSDALMDASRPVDCSGHWVRLEFRENAIPKDLRATMRIHPQARQGVKPGRFRVWVNRICDIQETTCDGWPQQDE</sequence>
<proteinExistence type="predicted"/>
<gene>
    <name evidence="1" type="ORF">N4261_12835</name>
</gene>
<name>A0ABY6B5R1_9BURK</name>
<dbReference type="RefSeq" id="WP_261760520.1">
    <property type="nucleotide sequence ID" value="NZ_CP104562.2"/>
</dbReference>
<dbReference type="EMBL" id="CP104562">
    <property type="protein sequence ID" value="UXH80703.1"/>
    <property type="molecule type" value="Genomic_DNA"/>
</dbReference>
<dbReference type="Proteomes" id="UP001064933">
    <property type="component" value="Chromosome"/>
</dbReference>
<keyword evidence="2" id="KW-1185">Reference proteome</keyword>
<evidence type="ECO:0000313" key="1">
    <source>
        <dbReference type="EMBL" id="UXH80703.1"/>
    </source>
</evidence>
<evidence type="ECO:0000313" key="2">
    <source>
        <dbReference type="Proteomes" id="UP001064933"/>
    </source>
</evidence>
<protein>
    <submittedName>
        <fullName evidence="1">SH3 domain-containing protein</fullName>
    </submittedName>
</protein>
<reference evidence="1" key="1">
    <citation type="submission" date="2022-10" db="EMBL/GenBank/DDBJ databases">
        <title>Characterization and whole genome sequencing of a new Roseateles species, isolated from fresh water.</title>
        <authorList>
            <person name="Guliayeva D.Y."/>
            <person name="Akhremchuk A.E."/>
            <person name="Sikolenko M.A."/>
            <person name="Valentovich L.N."/>
            <person name="Sidarenka A.V."/>
        </authorList>
    </citation>
    <scope>NUCLEOTIDE SEQUENCE</scope>
    <source>
        <strain evidence="1">BIM B-1768</strain>
    </source>
</reference>
<accession>A0ABY6B5R1</accession>
<dbReference type="Gene3D" id="2.30.30.40">
    <property type="entry name" value="SH3 Domains"/>
    <property type="match status" value="1"/>
</dbReference>